<dbReference type="InterPro" id="IPR036116">
    <property type="entry name" value="FN3_sf"/>
</dbReference>
<dbReference type="Proteomes" id="UP000305398">
    <property type="component" value="Chromosome"/>
</dbReference>
<dbReference type="InterPro" id="IPR008397">
    <property type="entry name" value="Alginate_lyase_dom"/>
</dbReference>
<evidence type="ECO:0000313" key="4">
    <source>
        <dbReference type="EMBL" id="QDA62620.1"/>
    </source>
</evidence>
<dbReference type="SMART" id="SM00060">
    <property type="entry name" value="FN3"/>
    <property type="match status" value="1"/>
</dbReference>
<keyword evidence="1" id="KW-0732">Signal</keyword>
<reference evidence="4 5" key="1">
    <citation type="submission" date="2019-06" db="EMBL/GenBank/DDBJ databases">
        <authorList>
            <person name="Srinivasan S."/>
        </authorList>
    </citation>
    <scope>NUCLEOTIDE SEQUENCE [LARGE SCALE GENOMIC DNA]</scope>
    <source>
        <strain evidence="4 5">17J68-5</strain>
    </source>
</reference>
<dbReference type="SUPFAM" id="SSF48230">
    <property type="entry name" value="Chondroitin AC/alginate lyase"/>
    <property type="match status" value="1"/>
</dbReference>
<evidence type="ECO:0000256" key="2">
    <source>
        <dbReference type="ARBA" id="ARBA00023239"/>
    </source>
</evidence>
<dbReference type="InterPro" id="IPR003961">
    <property type="entry name" value="FN3_dom"/>
</dbReference>
<proteinExistence type="predicted"/>
<accession>A0A5B8A5M9</accession>
<dbReference type="InterPro" id="IPR013320">
    <property type="entry name" value="ConA-like_dom_sf"/>
</dbReference>
<dbReference type="SUPFAM" id="SSF49899">
    <property type="entry name" value="Concanavalin A-like lectins/glucanases"/>
    <property type="match status" value="1"/>
</dbReference>
<dbReference type="OrthoDB" id="906928at2"/>
<protein>
    <recommendedName>
        <fullName evidence="3">Fibronectin type-III domain-containing protein</fullName>
    </recommendedName>
</protein>
<dbReference type="Gene3D" id="2.60.40.10">
    <property type="entry name" value="Immunoglobulins"/>
    <property type="match status" value="1"/>
</dbReference>
<dbReference type="GO" id="GO:0004553">
    <property type="term" value="F:hydrolase activity, hydrolyzing O-glycosyl compounds"/>
    <property type="evidence" value="ECO:0007669"/>
    <property type="project" value="UniProtKB-ARBA"/>
</dbReference>
<dbReference type="Pfam" id="PF05426">
    <property type="entry name" value="Alginate_lyase"/>
    <property type="match status" value="1"/>
</dbReference>
<keyword evidence="5" id="KW-1185">Reference proteome</keyword>
<dbReference type="AlphaFoldDB" id="A0A5B8A5M9"/>
<dbReference type="PROSITE" id="PS50853">
    <property type="entry name" value="FN3"/>
    <property type="match status" value="1"/>
</dbReference>
<dbReference type="InterPro" id="IPR008929">
    <property type="entry name" value="Chondroitin_lyas"/>
</dbReference>
<dbReference type="CDD" id="cd00063">
    <property type="entry name" value="FN3"/>
    <property type="match status" value="1"/>
</dbReference>
<dbReference type="Gene3D" id="1.50.10.100">
    <property type="entry name" value="Chondroitin AC/alginate lyase"/>
    <property type="match status" value="1"/>
</dbReference>
<evidence type="ECO:0000313" key="5">
    <source>
        <dbReference type="Proteomes" id="UP000305398"/>
    </source>
</evidence>
<dbReference type="GO" id="GO:0042597">
    <property type="term" value="C:periplasmic space"/>
    <property type="evidence" value="ECO:0007669"/>
    <property type="project" value="InterPro"/>
</dbReference>
<sequence>MFKLLIMSTLSIGQGFVHPGLLHSQEDLDRMRRAIAAKQEPIYAGYEVFRQNPASQATYAMQGPLAMVGRNPTVGQGTYDSDANAAHQNALMWCLTGERAYAEKAKALVNAWSGTLTSITGRDAVLMAGLGPFKMVQAAELLRYSNAGWSEADIQKTERHFKEVIYPVLREYAPFANGNWDAAAVKTVLAISIFCNDRPMFEDALRYYVNGWGDGRLTNYIINETGQGQESGRDQGHAQLGIGMLAECSEMAWHQGLDLYSYADNRLLRGFEYAAKYNLGYDEVPFVTTLDRTGKYYHQRVSAITRGQLRPLYEQVYNHYVHRRGLSAPFTQQAAEKLRPEGPGKPGADHPGYGTLFYTRPAEKASAATTKPSAPGGLVAKGQPSGVTLTWVAAVGATGYTVKRATQKGGPYAVVAQRVVAPVYTDKTTQPGAIYYYTVTASNSLGDSPNAYEVGSSAGLPAPWKQQDVGLVKVAGSAYYDGDQFRLEGAGSCIDSTSDQFQFAYVPLKGDGVIVARFVPQVSSQFSQLGLMMREGLTPGARHASLLLAPQKTGEIEMPSWAIRLVTRDADAGLTQVRNTSAPLAEPVVTFGRLVSYYWLRLERKGNTISGAISPDGQTWTPVGSVVTALKKDLYVGLPACSRLTTVSTTVRFDHVSVTGWKSSI</sequence>
<gene>
    <name evidence="4" type="ORF">FHG12_16765</name>
</gene>
<feature type="domain" description="Fibronectin type-III" evidence="3">
    <location>
        <begin position="371"/>
        <end position="463"/>
    </location>
</feature>
<evidence type="ECO:0000256" key="1">
    <source>
        <dbReference type="ARBA" id="ARBA00022729"/>
    </source>
</evidence>
<keyword evidence="2" id="KW-0456">Lyase</keyword>
<dbReference type="KEGG" id="hyj:FHG12_16765"/>
<dbReference type="InterPro" id="IPR013783">
    <property type="entry name" value="Ig-like_fold"/>
</dbReference>
<dbReference type="GO" id="GO:0016829">
    <property type="term" value="F:lyase activity"/>
    <property type="evidence" value="ECO:0007669"/>
    <property type="project" value="UniProtKB-KW"/>
</dbReference>
<evidence type="ECO:0000259" key="3">
    <source>
        <dbReference type="PROSITE" id="PS50853"/>
    </source>
</evidence>
<dbReference type="EMBL" id="CP040896">
    <property type="protein sequence ID" value="QDA62620.1"/>
    <property type="molecule type" value="Genomic_DNA"/>
</dbReference>
<organism evidence="4 5">
    <name type="scientific">Hymenobacter jejuensis</name>
    <dbReference type="NCBI Taxonomy" id="2502781"/>
    <lineage>
        <taxon>Bacteria</taxon>
        <taxon>Pseudomonadati</taxon>
        <taxon>Bacteroidota</taxon>
        <taxon>Cytophagia</taxon>
        <taxon>Cytophagales</taxon>
        <taxon>Hymenobacteraceae</taxon>
        <taxon>Hymenobacter</taxon>
    </lineage>
</organism>
<dbReference type="SUPFAM" id="SSF49265">
    <property type="entry name" value="Fibronectin type III"/>
    <property type="match status" value="1"/>
</dbReference>
<dbReference type="GO" id="GO:0005975">
    <property type="term" value="P:carbohydrate metabolic process"/>
    <property type="evidence" value="ECO:0007669"/>
    <property type="project" value="UniProtKB-ARBA"/>
</dbReference>
<name>A0A5B8A5M9_9BACT</name>
<dbReference type="Gene3D" id="2.60.120.200">
    <property type="match status" value="1"/>
</dbReference>